<proteinExistence type="predicted"/>
<dbReference type="Proteomes" id="UP000234681">
    <property type="component" value="Chromosome 12"/>
</dbReference>
<keyword evidence="1" id="KW-0732">Signal</keyword>
<dbReference type="EMBL" id="CH473973">
    <property type="protein sequence ID" value="EDM13968.1"/>
    <property type="molecule type" value="Genomic_DNA"/>
</dbReference>
<gene>
    <name evidence="2" type="ORF">rCG_21460</name>
</gene>
<sequence>MALSWPHSRPFLLLLLLQGPVLHLSRRQIASAVPKLARGGRSEDRGREPHALSILGASTGASVCQREMDEAENDEASHATFIK</sequence>
<organism evidence="2 3">
    <name type="scientific">Rattus norvegicus</name>
    <name type="common">Rat</name>
    <dbReference type="NCBI Taxonomy" id="10116"/>
    <lineage>
        <taxon>Eukaryota</taxon>
        <taxon>Metazoa</taxon>
        <taxon>Chordata</taxon>
        <taxon>Craniata</taxon>
        <taxon>Vertebrata</taxon>
        <taxon>Euteleostomi</taxon>
        <taxon>Mammalia</taxon>
        <taxon>Eutheria</taxon>
        <taxon>Euarchontoglires</taxon>
        <taxon>Glires</taxon>
        <taxon>Rodentia</taxon>
        <taxon>Myomorpha</taxon>
        <taxon>Muroidea</taxon>
        <taxon>Muridae</taxon>
        <taxon>Murinae</taxon>
        <taxon>Rattus</taxon>
    </lineage>
</organism>
<evidence type="ECO:0000256" key="1">
    <source>
        <dbReference type="SAM" id="SignalP"/>
    </source>
</evidence>
<feature type="signal peptide" evidence="1">
    <location>
        <begin position="1"/>
        <end position="23"/>
    </location>
</feature>
<protein>
    <submittedName>
        <fullName evidence="2">RCG21460, isoform CRA_a</fullName>
    </submittedName>
</protein>
<accession>A6J230</accession>
<name>A6J230_RAT</name>
<evidence type="ECO:0000313" key="3">
    <source>
        <dbReference type="Proteomes" id="UP000234681"/>
    </source>
</evidence>
<reference evidence="2 3" key="1">
    <citation type="submission" date="2005-07" db="EMBL/GenBank/DDBJ databases">
        <authorList>
            <person name="Mural R.J."/>
            <person name="Li P.W."/>
            <person name="Adams M.D."/>
            <person name="Amanatides P.G."/>
            <person name="Baden-Tillson H."/>
            <person name="Barnstead M."/>
            <person name="Chin S.H."/>
            <person name="Dew I."/>
            <person name="Evans C.A."/>
            <person name="Ferriera S."/>
            <person name="Flanigan M."/>
            <person name="Fosler C."/>
            <person name="Glodek A."/>
            <person name="Gu Z."/>
            <person name="Holt R.A."/>
            <person name="Jennings D."/>
            <person name="Kraft C.L."/>
            <person name="Lu F."/>
            <person name="Nguyen T."/>
            <person name="Nusskern D.R."/>
            <person name="Pfannkoch C.M."/>
            <person name="Sitter C."/>
            <person name="Sutton G.G."/>
            <person name="Venter J.C."/>
            <person name="Wang Z."/>
            <person name="Woodage T."/>
            <person name="Zheng X.H."/>
            <person name="Zhong F."/>
        </authorList>
    </citation>
    <scope>NUCLEOTIDE SEQUENCE [LARGE SCALE GENOMIC DNA]</scope>
    <source>
        <strain>BN</strain>
        <strain evidence="3">Sprague-Dawley</strain>
    </source>
</reference>
<evidence type="ECO:0000313" key="2">
    <source>
        <dbReference type="EMBL" id="EDM13968.1"/>
    </source>
</evidence>
<dbReference type="AlphaFoldDB" id="A6J230"/>
<feature type="chain" id="PRO_5039896018" evidence="1">
    <location>
        <begin position="24"/>
        <end position="83"/>
    </location>
</feature>